<dbReference type="Pfam" id="PF09353">
    <property type="entry name" value="DUF1995"/>
    <property type="match status" value="1"/>
</dbReference>
<proteinExistence type="predicted"/>
<accession>A0A3S3P1A9</accession>
<comment type="caution">
    <text evidence="3">The sequence shown here is derived from an EMBL/GenBank/DDBJ whole genome shotgun (WGS) entry which is preliminary data.</text>
</comment>
<evidence type="ECO:0000259" key="2">
    <source>
        <dbReference type="Pfam" id="PF09353"/>
    </source>
</evidence>
<feature type="region of interest" description="Disordered" evidence="1">
    <location>
        <begin position="1"/>
        <end position="26"/>
    </location>
</feature>
<feature type="compositionally biased region" description="Polar residues" evidence="1">
    <location>
        <begin position="13"/>
        <end position="26"/>
    </location>
</feature>
<evidence type="ECO:0000256" key="1">
    <source>
        <dbReference type="SAM" id="MobiDB-lite"/>
    </source>
</evidence>
<organism evidence="3 4">
    <name type="scientific">Cinnamomum micranthum f. kanehirae</name>
    <dbReference type="NCBI Taxonomy" id="337451"/>
    <lineage>
        <taxon>Eukaryota</taxon>
        <taxon>Viridiplantae</taxon>
        <taxon>Streptophyta</taxon>
        <taxon>Embryophyta</taxon>
        <taxon>Tracheophyta</taxon>
        <taxon>Spermatophyta</taxon>
        <taxon>Magnoliopsida</taxon>
        <taxon>Magnoliidae</taxon>
        <taxon>Laurales</taxon>
        <taxon>Lauraceae</taxon>
        <taxon>Cinnamomum</taxon>
    </lineage>
</organism>
<name>A0A3S3P1A9_9MAGN</name>
<reference evidence="3 4" key="1">
    <citation type="journal article" date="2019" name="Nat. Plants">
        <title>Stout camphor tree genome fills gaps in understanding of flowering plant genome evolution.</title>
        <authorList>
            <person name="Chaw S.M."/>
            <person name="Liu Y.C."/>
            <person name="Wu Y.W."/>
            <person name="Wang H.Y."/>
            <person name="Lin C.I."/>
            <person name="Wu C.S."/>
            <person name="Ke H.M."/>
            <person name="Chang L.Y."/>
            <person name="Hsu C.Y."/>
            <person name="Yang H.T."/>
            <person name="Sudianto E."/>
            <person name="Hsu M.H."/>
            <person name="Wu K.P."/>
            <person name="Wang L.N."/>
            <person name="Leebens-Mack J.H."/>
            <person name="Tsai I.J."/>
        </authorList>
    </citation>
    <scope>NUCLEOTIDE SEQUENCE [LARGE SCALE GENOMIC DNA]</scope>
    <source>
        <strain evidence="4">cv. Chaw 1501</strain>
        <tissue evidence="3">Young leaves</tissue>
    </source>
</reference>
<dbReference type="EMBL" id="QPKB01000008">
    <property type="protein sequence ID" value="RWR90976.1"/>
    <property type="molecule type" value="Genomic_DNA"/>
</dbReference>
<sequence length="336" mass="37360">MASNLLKLPLQPIKTQNPSTPFPSSKTHLPSLPIPLQHHHISLLSLSPQKPIQRSQIQCLSLKEQSSYTPPMTKEEAILQARTCLSLSLEKPLNNPRLSGKLKKLRHPRFRVEIPVVDDSPDSLTQLGFQLFSELPLQKRGTPVKILILWPNPTLLKSALTTFESETESGVQNSDLSTVTVGNSGILRYADVVIFFAPERSQLEAMKMVSDSFYPKPVVVFNPKWGFEEESGFGELGGFVGSFGVVYAFMGLEVRGILSKRKGVVFRCVSSSNEGWVVLVEEEKGELKVVSRFKKRPSVGEVENVLYNVMAVNSPVTKSVKFIRDLVSTVSGEKKR</sequence>
<gene>
    <name evidence="3" type="ORF">CKAN_02011000</name>
</gene>
<keyword evidence="4" id="KW-1185">Reference proteome</keyword>
<feature type="domain" description="DUF1995" evidence="2">
    <location>
        <begin position="71"/>
        <end position="304"/>
    </location>
</feature>
<protein>
    <recommendedName>
        <fullName evidence="2">DUF1995 domain-containing protein</fullName>
    </recommendedName>
</protein>
<dbReference type="AlphaFoldDB" id="A0A3S3P1A9"/>
<evidence type="ECO:0000313" key="4">
    <source>
        <dbReference type="Proteomes" id="UP000283530"/>
    </source>
</evidence>
<dbReference type="OrthoDB" id="515480at2759"/>
<dbReference type="InterPro" id="IPR018962">
    <property type="entry name" value="DUF1995"/>
</dbReference>
<dbReference type="PANTHER" id="PTHR36365">
    <property type="entry name" value="OS05G0500400 PROTEIN"/>
    <property type="match status" value="1"/>
</dbReference>
<dbReference type="GO" id="GO:0009507">
    <property type="term" value="C:chloroplast"/>
    <property type="evidence" value="ECO:0007669"/>
    <property type="project" value="TreeGrafter"/>
</dbReference>
<dbReference type="PANTHER" id="PTHR36365:SF1">
    <property type="entry name" value="OS05G0500400 PROTEIN"/>
    <property type="match status" value="1"/>
</dbReference>
<evidence type="ECO:0000313" key="3">
    <source>
        <dbReference type="EMBL" id="RWR90976.1"/>
    </source>
</evidence>
<dbReference type="Proteomes" id="UP000283530">
    <property type="component" value="Unassembled WGS sequence"/>
</dbReference>